<evidence type="ECO:0000313" key="2">
    <source>
        <dbReference type="EMBL" id="KKT10684.1"/>
    </source>
</evidence>
<dbReference type="Proteomes" id="UP000033907">
    <property type="component" value="Unassembled WGS sequence"/>
</dbReference>
<dbReference type="AlphaFoldDB" id="A0A0G1HIN8"/>
<reference evidence="2 3" key="1">
    <citation type="journal article" date="2015" name="Nature">
        <title>rRNA introns, odd ribosomes, and small enigmatic genomes across a large radiation of phyla.</title>
        <authorList>
            <person name="Brown C.T."/>
            <person name="Hug L.A."/>
            <person name="Thomas B.C."/>
            <person name="Sharon I."/>
            <person name="Castelle C.J."/>
            <person name="Singh A."/>
            <person name="Wilkins M.J."/>
            <person name="Williams K.H."/>
            <person name="Banfield J.F."/>
        </authorList>
    </citation>
    <scope>NUCLEOTIDE SEQUENCE [LARGE SCALE GENOMIC DNA]</scope>
</reference>
<name>A0A0G1HIN8_9BACT</name>
<organism evidence="2 3">
    <name type="scientific">Candidatus Nomurabacteria bacterium GW2011_GWF2_43_24</name>
    <dbReference type="NCBI Taxonomy" id="1618778"/>
    <lineage>
        <taxon>Bacteria</taxon>
        <taxon>Candidatus Nomuraibacteriota</taxon>
    </lineage>
</organism>
<dbReference type="InterPro" id="IPR035901">
    <property type="entry name" value="GIY-YIG_endonuc_sf"/>
</dbReference>
<dbReference type="PROSITE" id="PS50164">
    <property type="entry name" value="GIY_YIG"/>
    <property type="match status" value="1"/>
</dbReference>
<dbReference type="Pfam" id="PF01541">
    <property type="entry name" value="GIY-YIG"/>
    <property type="match status" value="1"/>
</dbReference>
<protein>
    <submittedName>
        <fullName evidence="2">GIY-YIG domain protein</fullName>
    </submittedName>
</protein>
<evidence type="ECO:0000259" key="1">
    <source>
        <dbReference type="PROSITE" id="PS50164"/>
    </source>
</evidence>
<dbReference type="InterPro" id="IPR000305">
    <property type="entry name" value="GIY-YIG_endonuc"/>
</dbReference>
<dbReference type="EMBL" id="LCGH01000011">
    <property type="protein sequence ID" value="KKT10684.1"/>
    <property type="molecule type" value="Genomic_DNA"/>
</dbReference>
<evidence type="ECO:0000313" key="3">
    <source>
        <dbReference type="Proteomes" id="UP000033907"/>
    </source>
</evidence>
<accession>A0A0G1HIN8</accession>
<dbReference type="SUPFAM" id="SSF82771">
    <property type="entry name" value="GIY-YIG endonuclease"/>
    <property type="match status" value="1"/>
</dbReference>
<comment type="caution">
    <text evidence="2">The sequence shown here is derived from an EMBL/GenBank/DDBJ whole genome shotgun (WGS) entry which is preliminary data.</text>
</comment>
<feature type="domain" description="GIY-YIG" evidence="1">
    <location>
        <begin position="1"/>
        <end position="76"/>
    </location>
</feature>
<proteinExistence type="predicted"/>
<dbReference type="Gene3D" id="3.40.1440.10">
    <property type="entry name" value="GIY-YIG endonuclease"/>
    <property type="match status" value="1"/>
</dbReference>
<gene>
    <name evidence="2" type="ORF">UV91_C0011G0020</name>
</gene>
<sequence>MFTVYVLKDGKEKLYKGVTNNLKRRLAEHHSGHTLTTSRMKSLKLVYKEEYDTFEEARKRELYLKSAAGRRFLKDKSRLSSVGRATLL</sequence>